<dbReference type="NCBIfam" id="NF004076">
    <property type="entry name" value="PRK05581.1-4"/>
    <property type="match status" value="1"/>
</dbReference>
<comment type="cofactor">
    <cofactor evidence="4">
        <name>Zn(2+)</name>
        <dbReference type="ChEBI" id="CHEBI:29105"/>
    </cofactor>
</comment>
<keyword evidence="8 10" id="KW-0479">Metal-binding</keyword>
<sequence length="220" mass="22934">MQSPVRIAPSILSADFAKLGEEVRAIDAAGADWIHVDVMDGHFVPNITIGPAVVKAIRPHTTKPLDVHLMIAPVDAFLEDFANAGADTISVHVEAGPHTHRTIQRIKGLGKRAGVVLTPQTPAKALDYLLEEVDLVLVMSVNPGFGGQGFIESQLKKIEAIRKMIDKAGLSVDLEVDGGIDVVTAPRAIAAGADALVAGTATFRGGPGAYTANIAALRGG</sequence>
<evidence type="ECO:0000256" key="8">
    <source>
        <dbReference type="ARBA" id="ARBA00022723"/>
    </source>
</evidence>
<comment type="catalytic activity">
    <reaction evidence="1 10 11">
        <text>D-ribulose 5-phosphate = D-xylulose 5-phosphate</text>
        <dbReference type="Rhea" id="RHEA:13677"/>
        <dbReference type="ChEBI" id="CHEBI:57737"/>
        <dbReference type="ChEBI" id="CHEBI:58121"/>
        <dbReference type="EC" id="5.1.3.1"/>
    </reaction>
</comment>
<feature type="binding site" evidence="10">
    <location>
        <position position="68"/>
    </location>
    <ligand>
        <name>substrate</name>
    </ligand>
</feature>
<feature type="binding site" evidence="10">
    <location>
        <position position="177"/>
    </location>
    <ligand>
        <name>a divalent metal cation</name>
        <dbReference type="ChEBI" id="CHEBI:60240"/>
    </ligand>
</feature>
<feature type="active site" description="Proton acceptor" evidence="10">
    <location>
        <position position="37"/>
    </location>
</feature>
<comment type="cofactor">
    <cofactor evidence="3">
        <name>Co(2+)</name>
        <dbReference type="ChEBI" id="CHEBI:48828"/>
    </cofactor>
</comment>
<dbReference type="PIRSF" id="PIRSF001461">
    <property type="entry name" value="RPE"/>
    <property type="match status" value="1"/>
</dbReference>
<evidence type="ECO:0000256" key="6">
    <source>
        <dbReference type="ARBA" id="ARBA00009541"/>
    </source>
</evidence>
<evidence type="ECO:0000256" key="9">
    <source>
        <dbReference type="ARBA" id="ARBA00023235"/>
    </source>
</evidence>
<feature type="binding site" evidence="10">
    <location>
        <position position="37"/>
    </location>
    <ligand>
        <name>a divalent metal cation</name>
        <dbReference type="ChEBI" id="CHEBI:60240"/>
    </ligand>
</feature>
<comment type="cofactor">
    <cofactor evidence="2">
        <name>Mn(2+)</name>
        <dbReference type="ChEBI" id="CHEBI:29035"/>
    </cofactor>
</comment>
<dbReference type="EMBL" id="JBDIMF010000004">
    <property type="protein sequence ID" value="MEN2787054.1"/>
    <property type="molecule type" value="Genomic_DNA"/>
</dbReference>
<evidence type="ECO:0000256" key="4">
    <source>
        <dbReference type="ARBA" id="ARBA00001947"/>
    </source>
</evidence>
<keyword evidence="9 10" id="KW-0413">Isomerase</keyword>
<comment type="caution">
    <text evidence="10">Lacks conserved residue(s) required for the propagation of feature annotation.</text>
</comment>
<feature type="active site" description="Proton donor" evidence="10">
    <location>
        <position position="177"/>
    </location>
</feature>
<organism evidence="12 13">
    <name type="scientific">Sphingomonas qilianensis</name>
    <dbReference type="NCBI Taxonomy" id="1736690"/>
    <lineage>
        <taxon>Bacteria</taxon>
        <taxon>Pseudomonadati</taxon>
        <taxon>Pseudomonadota</taxon>
        <taxon>Alphaproteobacteria</taxon>
        <taxon>Sphingomonadales</taxon>
        <taxon>Sphingomonadaceae</taxon>
        <taxon>Sphingomonas</taxon>
    </lineage>
</organism>
<evidence type="ECO:0000256" key="3">
    <source>
        <dbReference type="ARBA" id="ARBA00001941"/>
    </source>
</evidence>
<dbReference type="PROSITE" id="PS01086">
    <property type="entry name" value="RIBUL_P_3_EPIMER_2"/>
    <property type="match status" value="1"/>
</dbReference>
<comment type="pathway">
    <text evidence="10">Carbohydrate degradation.</text>
</comment>
<dbReference type="InterPro" id="IPR026019">
    <property type="entry name" value="Ribul_P_3_epim"/>
</dbReference>
<dbReference type="InterPro" id="IPR013785">
    <property type="entry name" value="Aldolase_TIM"/>
</dbReference>
<dbReference type="Pfam" id="PF00834">
    <property type="entry name" value="Ribul_P_3_epim"/>
    <property type="match status" value="1"/>
</dbReference>
<dbReference type="Proteomes" id="UP001404104">
    <property type="component" value="Unassembled WGS sequence"/>
</dbReference>
<dbReference type="PANTHER" id="PTHR11749">
    <property type="entry name" value="RIBULOSE-5-PHOSPHATE-3-EPIMERASE"/>
    <property type="match status" value="1"/>
</dbReference>
<accession>A0ABU9XU67</accession>
<reference evidence="12 13" key="1">
    <citation type="submission" date="2024-05" db="EMBL/GenBank/DDBJ databases">
        <authorList>
            <person name="Liu Q."/>
            <person name="Xin Y.-H."/>
        </authorList>
    </citation>
    <scope>NUCLEOTIDE SEQUENCE [LARGE SCALE GENOMIC DNA]</scope>
    <source>
        <strain evidence="12 13">CGMCC 1.15349</strain>
    </source>
</reference>
<dbReference type="NCBIfam" id="TIGR01163">
    <property type="entry name" value="rpe"/>
    <property type="match status" value="1"/>
</dbReference>
<proteinExistence type="inferred from homology"/>
<evidence type="ECO:0000256" key="7">
    <source>
        <dbReference type="ARBA" id="ARBA00013188"/>
    </source>
</evidence>
<keyword evidence="10 11" id="KW-0119">Carbohydrate metabolism</keyword>
<protein>
    <recommendedName>
        <fullName evidence="7 10">Ribulose-phosphate 3-epimerase</fullName>
        <ecNumber evidence="7 10">5.1.3.1</ecNumber>
    </recommendedName>
</protein>
<name>A0ABU9XU67_9SPHN</name>
<evidence type="ECO:0000256" key="1">
    <source>
        <dbReference type="ARBA" id="ARBA00001782"/>
    </source>
</evidence>
<evidence type="ECO:0000256" key="5">
    <source>
        <dbReference type="ARBA" id="ARBA00001954"/>
    </source>
</evidence>
<dbReference type="CDD" id="cd00429">
    <property type="entry name" value="RPE"/>
    <property type="match status" value="1"/>
</dbReference>
<evidence type="ECO:0000313" key="13">
    <source>
        <dbReference type="Proteomes" id="UP001404104"/>
    </source>
</evidence>
<gene>
    <name evidence="10 12" type="primary">rpe</name>
    <name evidence="12" type="ORF">ABC969_11555</name>
</gene>
<comment type="function">
    <text evidence="10">Catalyzes the reversible epimerization of D-ribulose 5-phosphate to D-xylulose 5-phosphate.</text>
</comment>
<dbReference type="Gene3D" id="3.20.20.70">
    <property type="entry name" value="Aldolase class I"/>
    <property type="match status" value="1"/>
</dbReference>
<feature type="binding site" evidence="10">
    <location>
        <position position="35"/>
    </location>
    <ligand>
        <name>a divalent metal cation</name>
        <dbReference type="ChEBI" id="CHEBI:60240"/>
    </ligand>
</feature>
<comment type="caution">
    <text evidence="12">The sequence shown here is derived from an EMBL/GenBank/DDBJ whole genome shotgun (WGS) entry which is preliminary data.</text>
</comment>
<comment type="similarity">
    <text evidence="6 10 11">Belongs to the ribulose-phosphate 3-epimerase family.</text>
</comment>
<dbReference type="RefSeq" id="WP_345865105.1">
    <property type="nucleotide sequence ID" value="NZ_JBDIMF010000004.1"/>
</dbReference>
<evidence type="ECO:0000256" key="2">
    <source>
        <dbReference type="ARBA" id="ARBA00001936"/>
    </source>
</evidence>
<evidence type="ECO:0000256" key="10">
    <source>
        <dbReference type="HAMAP-Rule" id="MF_02227"/>
    </source>
</evidence>
<comment type="cofactor">
    <cofactor evidence="5">
        <name>Fe(2+)</name>
        <dbReference type="ChEBI" id="CHEBI:29033"/>
    </cofactor>
</comment>
<dbReference type="SUPFAM" id="SSF51366">
    <property type="entry name" value="Ribulose-phoshate binding barrel"/>
    <property type="match status" value="1"/>
</dbReference>
<evidence type="ECO:0000256" key="11">
    <source>
        <dbReference type="PIRNR" id="PIRNR001461"/>
    </source>
</evidence>
<keyword evidence="13" id="KW-1185">Reference proteome</keyword>
<dbReference type="EC" id="5.1.3.1" evidence="7 10"/>
<feature type="binding site" evidence="10">
    <location>
        <position position="68"/>
    </location>
    <ligand>
        <name>a divalent metal cation</name>
        <dbReference type="ChEBI" id="CHEBI:60240"/>
    </ligand>
</feature>
<evidence type="ECO:0000313" key="12">
    <source>
        <dbReference type="EMBL" id="MEN2787054.1"/>
    </source>
</evidence>
<feature type="binding site" evidence="10">
    <location>
        <position position="10"/>
    </location>
    <ligand>
        <name>substrate</name>
    </ligand>
</feature>
<dbReference type="InterPro" id="IPR000056">
    <property type="entry name" value="Ribul_P_3_epim-like"/>
</dbReference>
<feature type="binding site" evidence="10">
    <location>
        <begin position="177"/>
        <end position="179"/>
    </location>
    <ligand>
        <name>substrate</name>
    </ligand>
</feature>
<comment type="cofactor">
    <cofactor evidence="10">
        <name>a divalent metal cation</name>
        <dbReference type="ChEBI" id="CHEBI:60240"/>
    </cofactor>
    <text evidence="10">Binds 1 divalent metal cation per subunit.</text>
</comment>
<dbReference type="GO" id="GO:0004750">
    <property type="term" value="F:D-ribulose-phosphate 3-epimerase activity"/>
    <property type="evidence" value="ECO:0007669"/>
    <property type="project" value="UniProtKB-EC"/>
</dbReference>
<dbReference type="InterPro" id="IPR011060">
    <property type="entry name" value="RibuloseP-bd_barrel"/>
</dbReference>
<dbReference type="HAMAP" id="MF_02227">
    <property type="entry name" value="RPE"/>
    <property type="match status" value="1"/>
</dbReference>
<dbReference type="PROSITE" id="PS01085">
    <property type="entry name" value="RIBUL_P_3_EPIMER_1"/>
    <property type="match status" value="1"/>
</dbReference>
<feature type="binding site" evidence="10">
    <location>
        <begin position="144"/>
        <end position="147"/>
    </location>
    <ligand>
        <name>substrate</name>
    </ligand>
</feature>